<accession>R0L639</accession>
<gene>
    <name evidence="2" type="ORF">Anapl_10951</name>
</gene>
<name>R0L639_ANAPL</name>
<feature type="region of interest" description="Disordered" evidence="1">
    <location>
        <begin position="151"/>
        <end position="198"/>
    </location>
</feature>
<dbReference type="EMBL" id="KB743136">
    <property type="protein sequence ID" value="EOB01089.1"/>
    <property type="molecule type" value="Genomic_DNA"/>
</dbReference>
<evidence type="ECO:0000256" key="1">
    <source>
        <dbReference type="SAM" id="MobiDB-lite"/>
    </source>
</evidence>
<reference evidence="3" key="1">
    <citation type="journal article" date="2013" name="Nat. Genet.">
        <title>The duck genome and transcriptome provide insight into an avian influenza virus reservoir species.</title>
        <authorList>
            <person name="Huang Y."/>
            <person name="Li Y."/>
            <person name="Burt D.W."/>
            <person name="Chen H."/>
            <person name="Zhang Y."/>
            <person name="Qian W."/>
            <person name="Kim H."/>
            <person name="Gan S."/>
            <person name="Zhao Y."/>
            <person name="Li J."/>
            <person name="Yi K."/>
            <person name="Feng H."/>
            <person name="Zhu P."/>
            <person name="Li B."/>
            <person name="Liu Q."/>
            <person name="Fairley S."/>
            <person name="Magor K.E."/>
            <person name="Du Z."/>
            <person name="Hu X."/>
            <person name="Goodman L."/>
            <person name="Tafer H."/>
            <person name="Vignal A."/>
            <person name="Lee T."/>
            <person name="Kim K.W."/>
            <person name="Sheng Z."/>
            <person name="An Y."/>
            <person name="Searle S."/>
            <person name="Herrero J."/>
            <person name="Groenen M.A."/>
            <person name="Crooijmans R.P."/>
            <person name="Faraut T."/>
            <person name="Cai Q."/>
            <person name="Webster R.G."/>
            <person name="Aldridge J.R."/>
            <person name="Warren W.C."/>
            <person name="Bartschat S."/>
            <person name="Kehr S."/>
            <person name="Marz M."/>
            <person name="Stadler P.F."/>
            <person name="Smith J."/>
            <person name="Kraus R.H."/>
            <person name="Zhao Y."/>
            <person name="Ren L."/>
            <person name="Fei J."/>
            <person name="Morisson M."/>
            <person name="Kaiser P."/>
            <person name="Griffin D.K."/>
            <person name="Rao M."/>
            <person name="Pitel F."/>
            <person name="Wang J."/>
            <person name="Li N."/>
        </authorList>
    </citation>
    <scope>NUCLEOTIDE SEQUENCE [LARGE SCALE GENOMIC DNA]</scope>
</reference>
<dbReference type="AlphaFoldDB" id="R0L639"/>
<dbReference type="Proteomes" id="UP000296049">
    <property type="component" value="Unassembled WGS sequence"/>
</dbReference>
<organism evidence="2 3">
    <name type="scientific">Anas platyrhynchos</name>
    <name type="common">Mallard</name>
    <name type="synonym">Anas boschas</name>
    <dbReference type="NCBI Taxonomy" id="8839"/>
    <lineage>
        <taxon>Eukaryota</taxon>
        <taxon>Metazoa</taxon>
        <taxon>Chordata</taxon>
        <taxon>Craniata</taxon>
        <taxon>Vertebrata</taxon>
        <taxon>Euteleostomi</taxon>
        <taxon>Archelosauria</taxon>
        <taxon>Archosauria</taxon>
        <taxon>Dinosauria</taxon>
        <taxon>Saurischia</taxon>
        <taxon>Theropoda</taxon>
        <taxon>Coelurosauria</taxon>
        <taxon>Aves</taxon>
        <taxon>Neognathae</taxon>
        <taxon>Galloanserae</taxon>
        <taxon>Anseriformes</taxon>
        <taxon>Anatidae</taxon>
        <taxon>Anatinae</taxon>
        <taxon>Anas</taxon>
    </lineage>
</organism>
<proteinExistence type="predicted"/>
<evidence type="ECO:0000313" key="2">
    <source>
        <dbReference type="EMBL" id="EOB01089.1"/>
    </source>
</evidence>
<keyword evidence="3" id="KW-1185">Reference proteome</keyword>
<protein>
    <submittedName>
        <fullName evidence="2">Uncharacterized protein</fullName>
    </submittedName>
</protein>
<sequence length="288" mass="30935">MCEMSEASNLGAHTENHRGELSVYQAARETEPSSARSPTQGFFRSGGRKVGLLATSGSPHVLVTCWRWLLLVGCSSRAFRVFSAAPDACGGIQEGRAVGSPLEKGCCRWETREDLQGFARRDLLAGEERRYSCCGDPKLPAAILQSPALDEDAGATMEGREPPPRCGTGKGRDGRRSVWKGKGVGQAGVGGDEPTQEEEGKSLGFFQVLLPGKDLVSPSIEGEEHNAPAVVQQGRGGFPAELLSWGERGQHACCEILRTSVGMNVAPEKQSRTEQDARSLLVFLSLFF</sequence>
<feature type="compositionally biased region" description="Gly residues" evidence="1">
    <location>
        <begin position="182"/>
        <end position="191"/>
    </location>
</feature>
<evidence type="ECO:0000313" key="3">
    <source>
        <dbReference type="Proteomes" id="UP000296049"/>
    </source>
</evidence>